<dbReference type="InParanoid" id="C8VSX0"/>
<proteinExistence type="predicted"/>
<evidence type="ECO:0000313" key="2">
    <source>
        <dbReference type="EMBL" id="CBF89346.1"/>
    </source>
</evidence>
<reference evidence="3" key="1">
    <citation type="journal article" date="2005" name="Nature">
        <title>Sequencing of Aspergillus nidulans and comparative analysis with A. fumigatus and A. oryzae.</title>
        <authorList>
            <person name="Galagan J.E."/>
            <person name="Calvo S.E."/>
            <person name="Cuomo C."/>
            <person name="Ma L.J."/>
            <person name="Wortman J.R."/>
            <person name="Batzoglou S."/>
            <person name="Lee S.I."/>
            <person name="Basturkmen M."/>
            <person name="Spevak C.C."/>
            <person name="Clutterbuck J."/>
            <person name="Kapitonov V."/>
            <person name="Jurka J."/>
            <person name="Scazzocchio C."/>
            <person name="Farman M."/>
            <person name="Butler J."/>
            <person name="Purcell S."/>
            <person name="Harris S."/>
            <person name="Braus G.H."/>
            <person name="Draht O."/>
            <person name="Busch S."/>
            <person name="D'Enfert C."/>
            <person name="Bouchier C."/>
            <person name="Goldman G.H."/>
            <person name="Bell-Pedersen D."/>
            <person name="Griffiths-Jones S."/>
            <person name="Doonan J.H."/>
            <person name="Yu J."/>
            <person name="Vienken K."/>
            <person name="Pain A."/>
            <person name="Freitag M."/>
            <person name="Selker E.U."/>
            <person name="Archer D.B."/>
            <person name="Penalva M.A."/>
            <person name="Oakley B.R."/>
            <person name="Momany M."/>
            <person name="Tanaka T."/>
            <person name="Kumagai T."/>
            <person name="Asai K."/>
            <person name="Machida M."/>
            <person name="Nierman W.C."/>
            <person name="Denning D.W."/>
            <person name="Caddick M."/>
            <person name="Hynes M."/>
            <person name="Paoletti M."/>
            <person name="Fischer R."/>
            <person name="Miller B."/>
            <person name="Dyer P."/>
            <person name="Sachs M.S."/>
            <person name="Osmani S.A."/>
            <person name="Birren B.W."/>
        </authorList>
    </citation>
    <scope>NUCLEOTIDE SEQUENCE [LARGE SCALE GENOMIC DNA]</scope>
    <source>
        <strain evidence="3">FGSC A4 / ATCC 38163 / CBS 112.46 / NRRL 194 / M139</strain>
    </source>
</reference>
<dbReference type="OrthoDB" id="10263401at2759"/>
<feature type="region of interest" description="Disordered" evidence="1">
    <location>
        <begin position="25"/>
        <end position="78"/>
    </location>
</feature>
<dbReference type="Proteomes" id="UP000000560">
    <property type="component" value="Chromosome VIII"/>
</dbReference>
<sequence>MLQHLKIRPTLRTRQLNLIIKTSVQPQSSVGTHSHLRSQSQTTSTSNSTMSPKATTPKPAPAATKTNTTKPLPTDLPIHTFPTPSSFETFLSQNHNSLPGMYIKFAKKNSGIPSITASQAVEIALCYGWIDGRASSLNDQYWLVRYTPRRPKSLWSAKNVATVQRLIDEGRMRDAGLAAVEAAKKDGRWERAYDGPANIGVPADLEEALEKHEEARRVFEGLNRSEWYQVLHRLQTGAVSTRRERIEAVVDMLARRNTAMPRAKARASSAGARTFKVEKKQAVIKGKKGKKADVETEALSSDGSARQLRSRKPRQ</sequence>
<evidence type="ECO:0000256" key="1">
    <source>
        <dbReference type="SAM" id="MobiDB-lite"/>
    </source>
</evidence>
<dbReference type="EMBL" id="BN001308">
    <property type="protein sequence ID" value="CBF89346.1"/>
    <property type="molecule type" value="Genomic_DNA"/>
</dbReference>
<dbReference type="STRING" id="227321.C8VSX0"/>
<organism evidence="2 3">
    <name type="scientific">Emericella nidulans (strain FGSC A4 / ATCC 38163 / CBS 112.46 / NRRL 194 / M139)</name>
    <name type="common">Aspergillus nidulans</name>
    <dbReference type="NCBI Taxonomy" id="227321"/>
    <lineage>
        <taxon>Eukaryota</taxon>
        <taxon>Fungi</taxon>
        <taxon>Dikarya</taxon>
        <taxon>Ascomycota</taxon>
        <taxon>Pezizomycotina</taxon>
        <taxon>Eurotiomycetes</taxon>
        <taxon>Eurotiomycetidae</taxon>
        <taxon>Eurotiales</taxon>
        <taxon>Aspergillaceae</taxon>
        <taxon>Aspergillus</taxon>
        <taxon>Aspergillus subgen. Nidulantes</taxon>
    </lineage>
</organism>
<keyword evidence="3" id="KW-1185">Reference proteome</keyword>
<dbReference type="AlphaFoldDB" id="C8VSX0"/>
<dbReference type="OMA" id="WSKLNKQ"/>
<feature type="compositionally biased region" description="Low complexity" evidence="1">
    <location>
        <begin position="37"/>
        <end position="77"/>
    </location>
</feature>
<dbReference type="HOGENOM" id="CLU_076645_1_0_1"/>
<accession>C8VSX0</accession>
<dbReference type="GeneID" id="2876282"/>
<dbReference type="RefSeq" id="XP_658110.2">
    <property type="nucleotide sequence ID" value="XM_653018.2"/>
</dbReference>
<name>C8VSX0_EMENI</name>
<gene>
    <name evidence="2" type="ORF">ANIA_00506</name>
</gene>
<dbReference type="eggNOG" id="ENOG502SPWU">
    <property type="taxonomic scope" value="Eukaryota"/>
</dbReference>
<feature type="region of interest" description="Disordered" evidence="1">
    <location>
        <begin position="281"/>
        <end position="315"/>
    </location>
</feature>
<protein>
    <submittedName>
        <fullName evidence="2">Uncharacterized protein</fullName>
    </submittedName>
</protein>
<dbReference type="KEGG" id="ani:ANIA_00506"/>
<dbReference type="VEuPathDB" id="FungiDB:AN0506"/>
<evidence type="ECO:0000313" key="3">
    <source>
        <dbReference type="Proteomes" id="UP000000560"/>
    </source>
</evidence>
<dbReference type="Pfam" id="PF13376">
    <property type="entry name" value="OmdA"/>
    <property type="match status" value="1"/>
</dbReference>
<reference evidence="3" key="2">
    <citation type="journal article" date="2009" name="Fungal Genet. Biol.">
        <title>The 2008 update of the Aspergillus nidulans genome annotation: a community effort.</title>
        <authorList>
            <person name="Wortman J.R."/>
            <person name="Gilsenan J.M."/>
            <person name="Joardar V."/>
            <person name="Deegan J."/>
            <person name="Clutterbuck J."/>
            <person name="Andersen M.R."/>
            <person name="Archer D."/>
            <person name="Bencina M."/>
            <person name="Braus G."/>
            <person name="Coutinho P."/>
            <person name="von Dohren H."/>
            <person name="Doonan J."/>
            <person name="Driessen A.J."/>
            <person name="Durek P."/>
            <person name="Espeso E."/>
            <person name="Fekete E."/>
            <person name="Flipphi M."/>
            <person name="Estrada C.G."/>
            <person name="Geysens S."/>
            <person name="Goldman G."/>
            <person name="de Groot P.W."/>
            <person name="Hansen K."/>
            <person name="Harris S.D."/>
            <person name="Heinekamp T."/>
            <person name="Helmstaedt K."/>
            <person name="Henrissat B."/>
            <person name="Hofmann G."/>
            <person name="Homan T."/>
            <person name="Horio T."/>
            <person name="Horiuchi H."/>
            <person name="James S."/>
            <person name="Jones M."/>
            <person name="Karaffa L."/>
            <person name="Karanyi Z."/>
            <person name="Kato M."/>
            <person name="Keller N."/>
            <person name="Kelly D.E."/>
            <person name="Kiel J.A."/>
            <person name="Kim J.M."/>
            <person name="van der Klei I.J."/>
            <person name="Klis F.M."/>
            <person name="Kovalchuk A."/>
            <person name="Krasevec N."/>
            <person name="Kubicek C.P."/>
            <person name="Liu B."/>
            <person name="Maccabe A."/>
            <person name="Meyer V."/>
            <person name="Mirabito P."/>
            <person name="Miskei M."/>
            <person name="Mos M."/>
            <person name="Mullins J."/>
            <person name="Nelson D.R."/>
            <person name="Nielsen J."/>
            <person name="Oakley B.R."/>
            <person name="Osmani S.A."/>
            <person name="Pakula T."/>
            <person name="Paszewski A."/>
            <person name="Paulsen I."/>
            <person name="Pilsyk S."/>
            <person name="Pocsi I."/>
            <person name="Punt P.J."/>
            <person name="Ram A.F."/>
            <person name="Ren Q."/>
            <person name="Robellet X."/>
            <person name="Robson G."/>
            <person name="Seiboth B."/>
            <person name="van Solingen P."/>
            <person name="Specht T."/>
            <person name="Sun J."/>
            <person name="Taheri-Talesh N."/>
            <person name="Takeshita N."/>
            <person name="Ussery D."/>
            <person name="vanKuyk P.A."/>
            <person name="Visser H."/>
            <person name="van de Vondervoort P.J."/>
            <person name="de Vries R.P."/>
            <person name="Walton J."/>
            <person name="Xiang X."/>
            <person name="Xiong Y."/>
            <person name="Zeng A.P."/>
            <person name="Brandt B.W."/>
            <person name="Cornell M.J."/>
            <person name="van den Hondel C.A."/>
            <person name="Visser J."/>
            <person name="Oliver S.G."/>
            <person name="Turner G."/>
        </authorList>
    </citation>
    <scope>GENOME REANNOTATION</scope>
    <source>
        <strain evidence="3">FGSC A4 / ATCC 38163 / CBS 112.46 / NRRL 194 / M139</strain>
    </source>
</reference>